<feature type="compositionally biased region" description="Basic and acidic residues" evidence="1">
    <location>
        <begin position="30"/>
        <end position="41"/>
    </location>
</feature>
<dbReference type="EMBL" id="BAABKO010000004">
    <property type="protein sequence ID" value="GAA4779379.1"/>
    <property type="molecule type" value="Genomic_DNA"/>
</dbReference>
<protein>
    <submittedName>
        <fullName evidence="2">Uncharacterized protein</fullName>
    </submittedName>
</protein>
<feature type="compositionally biased region" description="Acidic residues" evidence="1">
    <location>
        <begin position="18"/>
        <end position="29"/>
    </location>
</feature>
<evidence type="ECO:0000313" key="2">
    <source>
        <dbReference type="EMBL" id="GAA4779379.1"/>
    </source>
</evidence>
<proteinExistence type="predicted"/>
<evidence type="ECO:0000256" key="1">
    <source>
        <dbReference type="SAM" id="MobiDB-lite"/>
    </source>
</evidence>
<sequence length="291" mass="30127">MPHDRTVVVSAAIHFEDDAAAEDEVDAPDAVDHDLASHGDPEAEESEAQDRFEAAARIASREVDQSPLAGVQLRAHRCALSAREEPQRPGGFERREERFVALAACELHERAHDVDQSVSGGTVIPMRDACACGVRTLPPVRAERDVHDGGVECPYAELLEDGGAAQHPAVLCGRQDLRIDVGCREHTGPDGADGLGIACASQISASGADRPELPGSDDAAAVGDAGGDLGGLHPVSVAGGSPGGGGRGRIGEPTPRVACLWTGGCPRVPCSSPSRPVPVPAFGWLGPVEAY</sequence>
<feature type="region of interest" description="Disordered" evidence="1">
    <location>
        <begin position="206"/>
        <end position="251"/>
    </location>
</feature>
<dbReference type="Proteomes" id="UP001501645">
    <property type="component" value="Unassembled WGS sequence"/>
</dbReference>
<evidence type="ECO:0000313" key="3">
    <source>
        <dbReference type="Proteomes" id="UP001501645"/>
    </source>
</evidence>
<accession>A0ABP9AEU3</accession>
<name>A0ABP9AEU3_9MICO</name>
<reference evidence="3" key="1">
    <citation type="journal article" date="2019" name="Int. J. Syst. Evol. Microbiol.">
        <title>The Global Catalogue of Microorganisms (GCM) 10K type strain sequencing project: providing services to taxonomists for standard genome sequencing and annotation.</title>
        <authorList>
            <consortium name="The Broad Institute Genomics Platform"/>
            <consortium name="The Broad Institute Genome Sequencing Center for Infectious Disease"/>
            <person name="Wu L."/>
            <person name="Ma J."/>
        </authorList>
    </citation>
    <scope>NUCLEOTIDE SEQUENCE [LARGE SCALE GENOMIC DNA]</scope>
    <source>
        <strain evidence="3">JCM 18537</strain>
    </source>
</reference>
<gene>
    <name evidence="2" type="ORF">GCM10023351_25510</name>
</gene>
<feature type="region of interest" description="Disordered" evidence="1">
    <location>
        <begin position="18"/>
        <end position="52"/>
    </location>
</feature>
<keyword evidence="3" id="KW-1185">Reference proteome</keyword>
<comment type="caution">
    <text evidence="2">The sequence shown here is derived from an EMBL/GenBank/DDBJ whole genome shotgun (WGS) entry which is preliminary data.</text>
</comment>
<organism evidence="2 3">
    <name type="scientific">Microbacterium gilvum</name>
    <dbReference type="NCBI Taxonomy" id="1336204"/>
    <lineage>
        <taxon>Bacteria</taxon>
        <taxon>Bacillati</taxon>
        <taxon>Actinomycetota</taxon>
        <taxon>Actinomycetes</taxon>
        <taxon>Micrococcales</taxon>
        <taxon>Microbacteriaceae</taxon>
        <taxon>Microbacterium</taxon>
    </lineage>
</organism>